<accession>A0ABN0TTH4</accession>
<dbReference type="PANTHER" id="PTHR30146:SF153">
    <property type="entry name" value="LACTOSE OPERON REPRESSOR"/>
    <property type="match status" value="1"/>
</dbReference>
<keyword evidence="1" id="KW-0805">Transcription regulation</keyword>
<protein>
    <recommendedName>
        <fullName evidence="4">Transcriptional regulator LacI/GalR-like sensor domain-containing protein</fullName>
    </recommendedName>
</protein>
<dbReference type="InterPro" id="IPR028082">
    <property type="entry name" value="Peripla_BP_I"/>
</dbReference>
<gene>
    <name evidence="5" type="ORF">GCM10010492_30230</name>
</gene>
<sequence>MRAARERGLGVPGDVSIAGLDDLDLSRATTPELTTVRQPVRSTGPAR</sequence>
<dbReference type="PANTHER" id="PTHR30146">
    <property type="entry name" value="LACI-RELATED TRANSCRIPTIONAL REPRESSOR"/>
    <property type="match status" value="1"/>
</dbReference>
<evidence type="ECO:0000313" key="5">
    <source>
        <dbReference type="EMBL" id="GAA0229718.1"/>
    </source>
</evidence>
<dbReference type="Gene3D" id="3.40.50.2300">
    <property type="match status" value="1"/>
</dbReference>
<dbReference type="Pfam" id="PF13377">
    <property type="entry name" value="Peripla_BP_3"/>
    <property type="match status" value="1"/>
</dbReference>
<reference evidence="5 6" key="1">
    <citation type="journal article" date="2019" name="Int. J. Syst. Evol. Microbiol.">
        <title>The Global Catalogue of Microorganisms (GCM) 10K type strain sequencing project: providing services to taxonomists for standard genome sequencing and annotation.</title>
        <authorList>
            <consortium name="The Broad Institute Genomics Platform"/>
            <consortium name="The Broad Institute Genome Sequencing Center for Infectious Disease"/>
            <person name="Wu L."/>
            <person name="Ma J."/>
        </authorList>
    </citation>
    <scope>NUCLEOTIDE SEQUENCE [LARGE SCALE GENOMIC DNA]</scope>
    <source>
        <strain evidence="5 6">JCM 3380</strain>
    </source>
</reference>
<dbReference type="SUPFAM" id="SSF53822">
    <property type="entry name" value="Periplasmic binding protein-like I"/>
    <property type="match status" value="1"/>
</dbReference>
<dbReference type="EMBL" id="BAAABU010000005">
    <property type="protein sequence ID" value="GAA0229718.1"/>
    <property type="molecule type" value="Genomic_DNA"/>
</dbReference>
<organism evidence="5 6">
    <name type="scientific">Saccharothrix mutabilis subsp. mutabilis</name>
    <dbReference type="NCBI Taxonomy" id="66855"/>
    <lineage>
        <taxon>Bacteria</taxon>
        <taxon>Bacillati</taxon>
        <taxon>Actinomycetota</taxon>
        <taxon>Actinomycetes</taxon>
        <taxon>Pseudonocardiales</taxon>
        <taxon>Pseudonocardiaceae</taxon>
        <taxon>Saccharothrix</taxon>
    </lineage>
</organism>
<keyword evidence="3" id="KW-0804">Transcription</keyword>
<keyword evidence="6" id="KW-1185">Reference proteome</keyword>
<comment type="caution">
    <text evidence="5">The sequence shown here is derived from an EMBL/GenBank/DDBJ whole genome shotgun (WGS) entry which is preliminary data.</text>
</comment>
<dbReference type="InterPro" id="IPR046335">
    <property type="entry name" value="LacI/GalR-like_sensor"/>
</dbReference>
<name>A0ABN0TTH4_9PSEU</name>
<evidence type="ECO:0000256" key="3">
    <source>
        <dbReference type="ARBA" id="ARBA00023163"/>
    </source>
</evidence>
<dbReference type="Proteomes" id="UP001500416">
    <property type="component" value="Unassembled WGS sequence"/>
</dbReference>
<feature type="domain" description="Transcriptional regulator LacI/GalR-like sensor" evidence="4">
    <location>
        <begin position="1"/>
        <end position="44"/>
    </location>
</feature>
<proteinExistence type="predicted"/>
<keyword evidence="2" id="KW-0238">DNA-binding</keyword>
<evidence type="ECO:0000259" key="4">
    <source>
        <dbReference type="Pfam" id="PF13377"/>
    </source>
</evidence>
<evidence type="ECO:0000256" key="1">
    <source>
        <dbReference type="ARBA" id="ARBA00023015"/>
    </source>
</evidence>
<evidence type="ECO:0000256" key="2">
    <source>
        <dbReference type="ARBA" id="ARBA00023125"/>
    </source>
</evidence>
<evidence type="ECO:0000313" key="6">
    <source>
        <dbReference type="Proteomes" id="UP001500416"/>
    </source>
</evidence>